<reference evidence="1" key="1">
    <citation type="submission" date="2019-08" db="EMBL/GenBank/DDBJ databases">
        <authorList>
            <person name="Kucharzyk K."/>
            <person name="Murdoch R.W."/>
            <person name="Higgins S."/>
            <person name="Loffler F."/>
        </authorList>
    </citation>
    <scope>NUCLEOTIDE SEQUENCE</scope>
</reference>
<organism evidence="1">
    <name type="scientific">bioreactor metagenome</name>
    <dbReference type="NCBI Taxonomy" id="1076179"/>
    <lineage>
        <taxon>unclassified sequences</taxon>
        <taxon>metagenomes</taxon>
        <taxon>ecological metagenomes</taxon>
    </lineage>
</organism>
<name>A0A645BFT4_9ZZZZ</name>
<dbReference type="AlphaFoldDB" id="A0A645BFT4"/>
<proteinExistence type="predicted"/>
<gene>
    <name evidence="1" type="ORF">SDC9_111181</name>
</gene>
<sequence>MSQSVDRDALHPVEVATTAGVPDVTARAAIDHEVGCLVQRGAQVGLIVRVGDHLPRSFWFNLRVEGAAPVPNSVDTNCKGAVRADGWYVRYQICEIVGLQVPGG</sequence>
<evidence type="ECO:0000313" key="1">
    <source>
        <dbReference type="EMBL" id="MPM64295.1"/>
    </source>
</evidence>
<dbReference type="EMBL" id="VSSQ01019869">
    <property type="protein sequence ID" value="MPM64295.1"/>
    <property type="molecule type" value="Genomic_DNA"/>
</dbReference>
<protein>
    <submittedName>
        <fullName evidence="1">Uncharacterized protein</fullName>
    </submittedName>
</protein>
<accession>A0A645BFT4</accession>
<comment type="caution">
    <text evidence="1">The sequence shown here is derived from an EMBL/GenBank/DDBJ whole genome shotgun (WGS) entry which is preliminary data.</text>
</comment>